<dbReference type="EMBL" id="JABBFV010000001">
    <property type="protein sequence ID" value="NML08661.1"/>
    <property type="molecule type" value="Genomic_DNA"/>
</dbReference>
<name>A0A7X9WRN8_9SPHN</name>
<evidence type="ECO:0000256" key="1">
    <source>
        <dbReference type="SAM" id="Phobius"/>
    </source>
</evidence>
<evidence type="ECO:0000313" key="3">
    <source>
        <dbReference type="Proteomes" id="UP000519023"/>
    </source>
</evidence>
<dbReference type="Pfam" id="PF14248">
    <property type="entry name" value="DUF4345"/>
    <property type="match status" value="1"/>
</dbReference>
<keyword evidence="1" id="KW-0472">Membrane</keyword>
<evidence type="ECO:0000313" key="2">
    <source>
        <dbReference type="EMBL" id="NML08661.1"/>
    </source>
</evidence>
<dbReference type="RefSeq" id="WP_169570500.1">
    <property type="nucleotide sequence ID" value="NZ_JABBFV010000001.1"/>
</dbReference>
<dbReference type="InterPro" id="IPR025597">
    <property type="entry name" value="DUF4345"/>
</dbReference>
<protein>
    <submittedName>
        <fullName evidence="2">DUF4345 domain-containing protein</fullName>
    </submittedName>
</protein>
<accession>A0A7X9WRN8</accession>
<dbReference type="AlphaFoldDB" id="A0A7X9WRN8"/>
<organism evidence="2 3">
    <name type="scientific">Sphingobium psychrophilum</name>
    <dbReference type="NCBI Taxonomy" id="2728834"/>
    <lineage>
        <taxon>Bacteria</taxon>
        <taxon>Pseudomonadati</taxon>
        <taxon>Pseudomonadota</taxon>
        <taxon>Alphaproteobacteria</taxon>
        <taxon>Sphingomonadales</taxon>
        <taxon>Sphingomonadaceae</taxon>
        <taxon>Sphingobium</taxon>
    </lineage>
</organism>
<gene>
    <name evidence="2" type="ORF">HHL08_00620</name>
</gene>
<comment type="caution">
    <text evidence="2">The sequence shown here is derived from an EMBL/GenBank/DDBJ whole genome shotgun (WGS) entry which is preliminary data.</text>
</comment>
<sequence length="129" mass="13058">MNKILGSLSGVIGFALIAFGIYALVATTAITDMTALQPSGVAGLNEARAIYAGSFWAMGGLILYGLGTPRFRQPLLLAVGVIFAGFVAARIISIAMDGYAPILAASIGSEVVAALILIAASRTAPVSSV</sequence>
<feature type="transmembrane region" description="Helical" evidence="1">
    <location>
        <begin position="50"/>
        <end position="67"/>
    </location>
</feature>
<dbReference type="Proteomes" id="UP000519023">
    <property type="component" value="Unassembled WGS sequence"/>
</dbReference>
<reference evidence="2 3" key="1">
    <citation type="submission" date="2020-04" db="EMBL/GenBank/DDBJ databases">
        <title>Sphingobium sp. AR-3-1 isolated from Arctic soil.</title>
        <authorList>
            <person name="Dahal R.H."/>
            <person name="Chaudhary D.K."/>
        </authorList>
    </citation>
    <scope>NUCLEOTIDE SEQUENCE [LARGE SCALE GENOMIC DNA]</scope>
    <source>
        <strain evidence="2 3">AR-3-1</strain>
    </source>
</reference>
<feature type="transmembrane region" description="Helical" evidence="1">
    <location>
        <begin position="7"/>
        <end position="30"/>
    </location>
</feature>
<feature type="transmembrane region" description="Helical" evidence="1">
    <location>
        <begin position="74"/>
        <end position="92"/>
    </location>
</feature>
<keyword evidence="1" id="KW-1133">Transmembrane helix</keyword>
<keyword evidence="1" id="KW-0812">Transmembrane</keyword>
<keyword evidence="3" id="KW-1185">Reference proteome</keyword>
<proteinExistence type="predicted"/>
<feature type="transmembrane region" description="Helical" evidence="1">
    <location>
        <begin position="98"/>
        <end position="120"/>
    </location>
</feature>